<protein>
    <submittedName>
        <fullName evidence="3">CRAL/TRIO domain, CRAL-TRIO lipid binding domain superfamily</fullName>
    </submittedName>
    <submittedName>
        <fullName evidence="4">Putative CRAL-TRIO lipid binding domain-containing protein</fullName>
    </submittedName>
</protein>
<dbReference type="SMART" id="SM01100">
    <property type="entry name" value="CRAL_TRIO_N"/>
    <property type="match status" value="1"/>
</dbReference>
<dbReference type="GO" id="GO:0012505">
    <property type="term" value="C:endomembrane system"/>
    <property type="evidence" value="ECO:0007669"/>
    <property type="project" value="UniProtKB-SubCell"/>
</dbReference>
<proteinExistence type="predicted"/>
<dbReference type="InterPro" id="IPR011074">
    <property type="entry name" value="CRAL/TRIO_N_dom"/>
</dbReference>
<gene>
    <name evidence="4" type="ORF">HannXRQ_Chr08g0209861</name>
    <name evidence="3" type="ORF">HanXRQr2_Chr02g0059231</name>
</gene>
<organism evidence="4 5">
    <name type="scientific">Helianthus annuus</name>
    <name type="common">Common sunflower</name>
    <dbReference type="NCBI Taxonomy" id="4232"/>
    <lineage>
        <taxon>Eukaryota</taxon>
        <taxon>Viridiplantae</taxon>
        <taxon>Streptophyta</taxon>
        <taxon>Embryophyta</taxon>
        <taxon>Tracheophyta</taxon>
        <taxon>Spermatophyta</taxon>
        <taxon>Magnoliopsida</taxon>
        <taxon>eudicotyledons</taxon>
        <taxon>Gunneridae</taxon>
        <taxon>Pentapetalae</taxon>
        <taxon>asterids</taxon>
        <taxon>campanulids</taxon>
        <taxon>Asterales</taxon>
        <taxon>Asteraceae</taxon>
        <taxon>Asteroideae</taxon>
        <taxon>Heliantheae alliance</taxon>
        <taxon>Heliantheae</taxon>
        <taxon>Helianthus</taxon>
    </lineage>
</organism>
<evidence type="ECO:0000313" key="5">
    <source>
        <dbReference type="Proteomes" id="UP000215914"/>
    </source>
</evidence>
<evidence type="ECO:0000259" key="2">
    <source>
        <dbReference type="SMART" id="SM01100"/>
    </source>
</evidence>
<evidence type="ECO:0000313" key="4">
    <source>
        <dbReference type="EMBL" id="OTG17242.1"/>
    </source>
</evidence>
<dbReference type="Pfam" id="PF03765">
    <property type="entry name" value="CRAL_TRIO_N"/>
    <property type="match status" value="1"/>
</dbReference>
<evidence type="ECO:0000313" key="3">
    <source>
        <dbReference type="EMBL" id="KAF5817964.1"/>
    </source>
</evidence>
<accession>A0A251U368</accession>
<comment type="subcellular location">
    <subcellularLocation>
        <location evidence="1">Endomembrane system</location>
        <topology evidence="1">Peripheral membrane protein</topology>
    </subcellularLocation>
</comment>
<dbReference type="AlphaFoldDB" id="A0A251U368"/>
<name>A0A251U368_HELAN</name>
<dbReference type="Gramene" id="mRNA:HanXRQr2_Chr02g0059231">
    <property type="protein sequence ID" value="mRNA:HanXRQr2_Chr02g0059231"/>
    <property type="gene ID" value="HanXRQr2_Chr02g0059231"/>
</dbReference>
<reference evidence="3 5" key="1">
    <citation type="journal article" date="2017" name="Nature">
        <title>The sunflower genome provides insights into oil metabolism, flowering and Asterid evolution.</title>
        <authorList>
            <person name="Badouin H."/>
            <person name="Gouzy J."/>
            <person name="Grassa C.J."/>
            <person name="Murat F."/>
            <person name="Staton S.E."/>
            <person name="Cottret L."/>
            <person name="Lelandais-Briere C."/>
            <person name="Owens G.L."/>
            <person name="Carrere S."/>
            <person name="Mayjonade B."/>
            <person name="Legrand L."/>
            <person name="Gill N."/>
            <person name="Kane N.C."/>
            <person name="Bowers J.E."/>
            <person name="Hubner S."/>
            <person name="Bellec A."/>
            <person name="Berard A."/>
            <person name="Berges H."/>
            <person name="Blanchet N."/>
            <person name="Boniface M.C."/>
            <person name="Brunel D."/>
            <person name="Catrice O."/>
            <person name="Chaidir N."/>
            <person name="Claudel C."/>
            <person name="Donnadieu C."/>
            <person name="Faraut T."/>
            <person name="Fievet G."/>
            <person name="Helmstetter N."/>
            <person name="King M."/>
            <person name="Knapp S.J."/>
            <person name="Lai Z."/>
            <person name="Le Paslier M.C."/>
            <person name="Lippi Y."/>
            <person name="Lorenzon L."/>
            <person name="Mandel J.R."/>
            <person name="Marage G."/>
            <person name="Marchand G."/>
            <person name="Marquand E."/>
            <person name="Bret-Mestries E."/>
            <person name="Morien E."/>
            <person name="Nambeesan S."/>
            <person name="Nguyen T."/>
            <person name="Pegot-Espagnet P."/>
            <person name="Pouilly N."/>
            <person name="Raftis F."/>
            <person name="Sallet E."/>
            <person name="Schiex T."/>
            <person name="Thomas J."/>
            <person name="Vandecasteele C."/>
            <person name="Vares D."/>
            <person name="Vear F."/>
            <person name="Vautrin S."/>
            <person name="Crespi M."/>
            <person name="Mangin B."/>
            <person name="Burke J.M."/>
            <person name="Salse J."/>
            <person name="Munos S."/>
            <person name="Vincourt P."/>
            <person name="Rieseberg L.H."/>
            <person name="Langlade N.B."/>
        </authorList>
    </citation>
    <scope>NUCLEOTIDE SEQUENCE [LARGE SCALE GENOMIC DNA]</scope>
    <source>
        <strain evidence="5">cv. SF193</strain>
        <tissue evidence="3">Leaves</tissue>
    </source>
</reference>
<dbReference type="InterPro" id="IPR036273">
    <property type="entry name" value="CRAL/TRIO_N_dom_sf"/>
</dbReference>
<dbReference type="EMBL" id="MNCJ02000317">
    <property type="protein sequence ID" value="KAF5817964.1"/>
    <property type="molecule type" value="Genomic_DNA"/>
</dbReference>
<feature type="domain" description="CRAL/TRIO N-terminal" evidence="2">
    <location>
        <begin position="86"/>
        <end position="111"/>
    </location>
</feature>
<dbReference type="InParanoid" id="A0A251U368"/>
<evidence type="ECO:0000256" key="1">
    <source>
        <dbReference type="ARBA" id="ARBA00004184"/>
    </source>
</evidence>
<dbReference type="OMA" id="QGRPAYI"/>
<dbReference type="SUPFAM" id="SSF52087">
    <property type="entry name" value="CRAL/TRIO domain"/>
    <property type="match status" value="1"/>
</dbReference>
<dbReference type="PANTHER" id="PTHR45657:SF5">
    <property type="entry name" value="PHOSPHATIDYLINOSITOL_PHOSPHATIDYLCHOLINE TRANSFER PROTEIN SFH6"/>
    <property type="match status" value="1"/>
</dbReference>
<dbReference type="InterPro" id="IPR036865">
    <property type="entry name" value="CRAL-TRIO_dom_sf"/>
</dbReference>
<reference evidence="3" key="3">
    <citation type="submission" date="2020-06" db="EMBL/GenBank/DDBJ databases">
        <title>Helianthus annuus Genome sequencing and assembly Release 2.</title>
        <authorList>
            <person name="Gouzy J."/>
            <person name="Langlade N."/>
            <person name="Munos S."/>
        </authorList>
    </citation>
    <scope>NUCLEOTIDE SEQUENCE</scope>
    <source>
        <tissue evidence="3">Leaves</tissue>
    </source>
</reference>
<dbReference type="Gene3D" id="3.40.525.10">
    <property type="entry name" value="CRAL-TRIO lipid binding domain"/>
    <property type="match status" value="1"/>
</dbReference>
<sequence>MLTNELFRIIISDIEISSEDKKSIMGTLKKAANRLQSSLRIKSRNKNSNHMFIPIENVPDPEEVNAVEKFRQVLEEEDLLPQKHDDYFTLLRFLKARNFEIEKSKHMWVNMLQWRKAFGTDSILEDFKLDELNEVLQHYPQGYHGVDKEGRPIYIELLGKSDPNKVTLVTTLDKVSCAGI</sequence>
<keyword evidence="5" id="KW-1185">Reference proteome</keyword>
<dbReference type="InterPro" id="IPR051026">
    <property type="entry name" value="PI/PC_transfer"/>
</dbReference>
<dbReference type="Proteomes" id="UP000215914">
    <property type="component" value="Chromosome 8"/>
</dbReference>
<dbReference type="PANTHER" id="PTHR45657">
    <property type="entry name" value="CRAL-TRIO DOMAIN-CONTAINING PROTEIN YKL091C-RELATED"/>
    <property type="match status" value="1"/>
</dbReference>
<reference evidence="4" key="2">
    <citation type="submission" date="2017-02" db="EMBL/GenBank/DDBJ databases">
        <title>Sunflower complete genome.</title>
        <authorList>
            <person name="Langlade N."/>
            <person name="Munos S."/>
        </authorList>
    </citation>
    <scope>NUCLEOTIDE SEQUENCE [LARGE SCALE GENOMIC DNA]</scope>
    <source>
        <tissue evidence="4">Leaves</tissue>
    </source>
</reference>
<dbReference type="SUPFAM" id="SSF46938">
    <property type="entry name" value="CRAL/TRIO N-terminal domain"/>
    <property type="match status" value="1"/>
</dbReference>
<dbReference type="EMBL" id="CM007897">
    <property type="protein sequence ID" value="OTG17242.1"/>
    <property type="molecule type" value="Genomic_DNA"/>
</dbReference>